<dbReference type="PANTHER" id="PTHR40469:SF2">
    <property type="entry name" value="GALACTOSE-BINDING DOMAIN-LIKE SUPERFAMILY PROTEIN"/>
    <property type="match status" value="1"/>
</dbReference>
<name>A0ABV9T8J9_9BACT</name>
<organism evidence="2 3">
    <name type="scientific">Negadavirga shengliensis</name>
    <dbReference type="NCBI Taxonomy" id="1389218"/>
    <lineage>
        <taxon>Bacteria</taxon>
        <taxon>Pseudomonadati</taxon>
        <taxon>Bacteroidota</taxon>
        <taxon>Cytophagia</taxon>
        <taxon>Cytophagales</taxon>
        <taxon>Cyclobacteriaceae</taxon>
        <taxon>Negadavirga</taxon>
    </lineage>
</organism>
<dbReference type="RefSeq" id="WP_377068752.1">
    <property type="nucleotide sequence ID" value="NZ_JBHSJJ010000021.1"/>
</dbReference>
<dbReference type="Gene3D" id="3.40.50.880">
    <property type="match status" value="1"/>
</dbReference>
<sequence>MLHLVQMFLCAFAVVTGFASTELPISVLLITGGHDFERERFFEMMDALENIQYVEVKHPKANDHFVGEDIEKYDLILFYDMVQEITADQKQGLERWVDKGIGLVFLHHSIVSYQNWDYYRGLVGGRYLENDSGYQHDVAFRAHIMEKGHPIVKGLSNFEVYDEIYKDVDISDNVQPLISTDHPESMPLLAWCQQLSPSTRTVYIQPGHGPEVYALPAYRKLLQQAIQWAAGR</sequence>
<reference evidence="3" key="1">
    <citation type="journal article" date="2019" name="Int. J. Syst. Evol. Microbiol.">
        <title>The Global Catalogue of Microorganisms (GCM) 10K type strain sequencing project: providing services to taxonomists for standard genome sequencing and annotation.</title>
        <authorList>
            <consortium name="The Broad Institute Genomics Platform"/>
            <consortium name="The Broad Institute Genome Sequencing Center for Infectious Disease"/>
            <person name="Wu L."/>
            <person name="Ma J."/>
        </authorList>
    </citation>
    <scope>NUCLEOTIDE SEQUENCE [LARGE SCALE GENOMIC DNA]</scope>
    <source>
        <strain evidence="3">CGMCC 4.7466</strain>
    </source>
</reference>
<dbReference type="InterPro" id="IPR029010">
    <property type="entry name" value="ThuA-like"/>
</dbReference>
<evidence type="ECO:0000259" key="1">
    <source>
        <dbReference type="Pfam" id="PF06283"/>
    </source>
</evidence>
<feature type="domain" description="ThuA-like" evidence="1">
    <location>
        <begin position="43"/>
        <end position="229"/>
    </location>
</feature>
<dbReference type="InterPro" id="IPR029062">
    <property type="entry name" value="Class_I_gatase-like"/>
</dbReference>
<proteinExistence type="predicted"/>
<evidence type="ECO:0000313" key="2">
    <source>
        <dbReference type="EMBL" id="MFC4874674.1"/>
    </source>
</evidence>
<gene>
    <name evidence="2" type="ORF">ACFPFU_23425</name>
</gene>
<dbReference type="SUPFAM" id="SSF52317">
    <property type="entry name" value="Class I glutamine amidotransferase-like"/>
    <property type="match status" value="1"/>
</dbReference>
<keyword evidence="3" id="KW-1185">Reference proteome</keyword>
<accession>A0ABV9T8J9</accession>
<dbReference type="EMBL" id="JBHSJJ010000021">
    <property type="protein sequence ID" value="MFC4874674.1"/>
    <property type="molecule type" value="Genomic_DNA"/>
</dbReference>
<dbReference type="Pfam" id="PF06283">
    <property type="entry name" value="ThuA"/>
    <property type="match status" value="1"/>
</dbReference>
<evidence type="ECO:0000313" key="3">
    <source>
        <dbReference type="Proteomes" id="UP001595818"/>
    </source>
</evidence>
<protein>
    <submittedName>
        <fullName evidence="2">ThuA domain-containing protein</fullName>
    </submittedName>
</protein>
<dbReference type="PANTHER" id="PTHR40469">
    <property type="entry name" value="SECRETED GLYCOSYL HYDROLASE"/>
    <property type="match status" value="1"/>
</dbReference>
<dbReference type="Proteomes" id="UP001595818">
    <property type="component" value="Unassembled WGS sequence"/>
</dbReference>
<comment type="caution">
    <text evidence="2">The sequence shown here is derived from an EMBL/GenBank/DDBJ whole genome shotgun (WGS) entry which is preliminary data.</text>
</comment>